<dbReference type="Proteomes" id="UP000675882">
    <property type="component" value="Unassembled WGS sequence"/>
</dbReference>
<dbReference type="RefSeq" id="WP_213036223.1">
    <property type="nucleotide sequence ID" value="NZ_CAJNBL010000027.1"/>
</dbReference>
<sequence length="265" mass="30656">MYKYIKNENKSHDVFRINIISYMLNCHADGKSILAVDMKTFSTAKEKHRYKSNQLCRVASDLIERGLIKRIYQGRYEVVNESALKKELQNDLMFNGFFGEEKESNQDLLLDILYPCPSEKTFRINVLRHIVNLHIQNLPIRAVELKRFSTYKKQDGGYRGVSRIFKVLLDFCAIKRSVIYGGRHLYYVTDLAFIKEMLCDLEQSNGFPVSYPGLKRKIKIIEQAEMPLKTGKVKVKPKKESPSPWFKPPPAWLGALDAVMGNLGR</sequence>
<proteinExistence type="predicted"/>
<evidence type="ECO:0000313" key="2">
    <source>
        <dbReference type="Proteomes" id="UP000675882"/>
    </source>
</evidence>
<dbReference type="EMBL" id="CAJNBL010000027">
    <property type="protein sequence ID" value="CAE6723369.1"/>
    <property type="molecule type" value="Genomic_DNA"/>
</dbReference>
<dbReference type="AlphaFoldDB" id="A0A916BGT3"/>
<comment type="caution">
    <text evidence="1">The sequence shown here is derived from an EMBL/GenBank/DDBJ whole genome shotgun (WGS) entry which is preliminary data.</text>
</comment>
<organism evidence="1 2">
    <name type="scientific">Candidatus Nitrotoga fabula</name>
    <dbReference type="NCBI Taxonomy" id="2182327"/>
    <lineage>
        <taxon>Bacteria</taxon>
        <taxon>Pseudomonadati</taxon>
        <taxon>Pseudomonadota</taxon>
        <taxon>Betaproteobacteria</taxon>
        <taxon>Nitrosomonadales</taxon>
        <taxon>Gallionellaceae</taxon>
        <taxon>Candidatus Nitrotoga</taxon>
    </lineage>
</organism>
<gene>
    <name evidence="1" type="ORF">NTGZN8_330013</name>
</gene>
<accession>A0A916BGT3</accession>
<name>A0A916BGT3_9PROT</name>
<keyword evidence="2" id="KW-1185">Reference proteome</keyword>
<protein>
    <submittedName>
        <fullName evidence="1">Uncharacterized protein</fullName>
    </submittedName>
</protein>
<evidence type="ECO:0000313" key="1">
    <source>
        <dbReference type="EMBL" id="CAE6723369.1"/>
    </source>
</evidence>
<reference evidence="1" key="1">
    <citation type="submission" date="2021-02" db="EMBL/GenBank/DDBJ databases">
        <authorList>
            <person name="Han P."/>
        </authorList>
    </citation>
    <scope>NUCLEOTIDE SEQUENCE</scope>
    <source>
        <strain evidence="1">Candidatus Nitrotoga sp. ZN8</strain>
    </source>
</reference>